<accession>X8BHT6</accession>
<feature type="region of interest" description="Disordered" evidence="1">
    <location>
        <begin position="19"/>
        <end position="46"/>
    </location>
</feature>
<protein>
    <submittedName>
        <fullName evidence="2">Uncharacterized protein</fullName>
    </submittedName>
</protein>
<organism evidence="2">
    <name type="scientific">Mycobacterium xenopi 4042</name>
    <dbReference type="NCBI Taxonomy" id="1299334"/>
    <lineage>
        <taxon>Bacteria</taxon>
        <taxon>Bacillati</taxon>
        <taxon>Actinomycetota</taxon>
        <taxon>Actinomycetes</taxon>
        <taxon>Mycobacteriales</taxon>
        <taxon>Mycobacteriaceae</taxon>
        <taxon>Mycobacterium</taxon>
    </lineage>
</organism>
<proteinExistence type="predicted"/>
<sequence length="46" mass="4922">MVMQSIGAALLDVTGWPQATSGEREIRRRSDPGYYGAGCQPGGPKR</sequence>
<gene>
    <name evidence="2" type="ORF">I553_6495</name>
</gene>
<evidence type="ECO:0000313" key="2">
    <source>
        <dbReference type="EMBL" id="EUA42635.1"/>
    </source>
</evidence>
<dbReference type="AlphaFoldDB" id="X8BHT6"/>
<evidence type="ECO:0000256" key="1">
    <source>
        <dbReference type="SAM" id="MobiDB-lite"/>
    </source>
</evidence>
<feature type="compositionally biased region" description="Gly residues" evidence="1">
    <location>
        <begin position="35"/>
        <end position="46"/>
    </location>
</feature>
<comment type="caution">
    <text evidence="2">The sequence shown here is derived from an EMBL/GenBank/DDBJ whole genome shotgun (WGS) entry which is preliminary data.</text>
</comment>
<reference evidence="2" key="1">
    <citation type="submission" date="2014-01" db="EMBL/GenBank/DDBJ databases">
        <authorList>
            <person name="Brown-Elliot B."/>
            <person name="Wallace R."/>
            <person name="Lenaerts A."/>
            <person name="Ordway D."/>
            <person name="DeGroote M.A."/>
            <person name="Parker T."/>
            <person name="Sizemore C."/>
            <person name="Tallon L.J."/>
            <person name="Sadzewicz L.K."/>
            <person name="Sengamalay N."/>
            <person name="Fraser C.M."/>
            <person name="Hine E."/>
            <person name="Shefchek K.A."/>
            <person name="Das S.P."/>
            <person name="Tettelin H."/>
        </authorList>
    </citation>
    <scope>NUCLEOTIDE SEQUENCE [LARGE SCALE GENOMIC DNA]</scope>
    <source>
        <strain evidence="2">4042</strain>
    </source>
</reference>
<feature type="compositionally biased region" description="Basic and acidic residues" evidence="1">
    <location>
        <begin position="22"/>
        <end position="31"/>
    </location>
</feature>
<name>X8BHT6_MYCXE</name>
<dbReference type="EMBL" id="JAOB01000042">
    <property type="protein sequence ID" value="EUA42635.1"/>
    <property type="molecule type" value="Genomic_DNA"/>
</dbReference>